<dbReference type="InterPro" id="IPR059177">
    <property type="entry name" value="GH29D-like_dom"/>
</dbReference>
<sequence length="1919" mass="198428">MNRFRKSFSLFGALLLLVSSWLPLNSKVYAADPVNDFTPGTSAQQLVNHLIQGSPISVVPDSETLKGLLKDTSTYSKLDAGTLPDSTRLTLNQGIFINSTGGSGAAYDDQQLQDVLTGANNFSQVTNATALQFQFTVPEGKTSIAVDFIFASQEGYTSDYDVAAVFVDDVNYAFMPNGSILRVNQGANLNNYSSPILSGWNSWSPPQTLVGLLDPNRAVHTLRIAVANTDDDSVPSGIFISNISSGNSTTGGVTTEALAPIANPPGGEVAAGTTVALSTSTGGAAIYYTTDGSSPTSSSQLYSAPIPVSTAMTIKAIAVKAGLSDSAVMSESYTITPQNSVISPTSASFDKYAASAGYADVTTTLTLNGNTLSGIQNGSTALVANTDYTVSGSTVTIKKEYLAAQPEGTTSLTFTFSAGAPQTLAIAVSDTTPQNSLITPTSASFDKYETSAGYADVETTLTLNGNTLSGIQNGSTALVANTDYTVSGSTVTIKKEYLAAQPEGTTSLTFAFSAGAPQTLAITVSDTTPQNSLITPTSASFDKYAASAGYADVTTTLTLKGNTLSSIDNGSTPPVANTDYTVSGSTVTIKKEYLATQPEGTTSLTFAFSAGAPQTLAITVSDTTPQNSVISPTSASFDKYAASAGYADVTTTLTLKGNTLSGIQNGSTALIANTDYTVSGSTVKIKKEYLATQPEGTTSLTFAFSAGAPQTLAITVSDTTPQNSVISPTSASFDKYAASAGYADVTTTLSLNGNTLSSIDNGSTPLVANTDYTVSGSTVTIKKEYLATQSEGTTSLKFVFSAGAPQTLAIAVSDTTPQNSLITPTSASFDKYAASAGYADVTTTLTLKGNTLSGIQNGSTALVANTDYTVSGSTVTIKKEYLATQSEGTTSLTFAFSAGAPQTLAITVNDTTPQNSVISPTSASFDKYAASAGYADVTTTLSLNGNTLSSIDNGSTPPVANTDYTVSGSTVTIKKEYLATQPEGTTSLTFAFSAGAPQTLAITVSDTTPQNSVISPTSASFDKYAASAGYADVTTTLTLKGNTLSGIQNGSTALIANTDYTVSGSTVKIKKEYLAAQPEGTTSLTFAFSAGAPQTLAITVSDTTPQNSVISPTSASFDKYAASGSHADVTTTLTLNGNTLSSIDNGSTPLVANTDYTVSGSTVTIKKEYLATQSEGTTSLKFVFSAGAPQTLAITVSDTTPQNSVISPTSASFDKYAASAGYADVTTTLTLKGNTLSGIQNGSTALIANTDYTVSGSTVKIKKEYLATQPEGTTNLTFAFSAGAPQTLAITVSDTTPVSPGVPVLKSAIAGNAEVTLNWSPVNDSTGYKIYQSVTSGTYGAEVATVQSSVYTYNVTGLTNGKTYYFVVKATNPGGDSAASNQVSATPKTVPASPTDIIATAGDGQATITFTAPVDNGGSAITGYEVTSSPGNIIATGTASPITITGLQNGTTYTFTVKAINNAGGSVASAVSNAVTPLAPSSDGGGSTPIEPTAPSTPEPTNTGVNALVNGKEQTVGTETTTKVNDQTVTTVVIDPKKLDDILAAVDQHTVITIPVNTKADVVVGELNGQMVKNMEQKQAVLEIKTENATYTLPAQQININNLSDQLGKTVALQDIKVQIEIAAPTADTVKTVENSASKGQFTIVVPPLNFSVRGIYGDAKIEVSKFNAYVERTLAIPDGIDPQKITTGVVIEPDGTVRHVPTKIVNVDGKYFAQVNSLTNSTYSVVWHPLEFKDVAKHWAKDAVNDMGSRMIVNGSGNDMFNPDQDITRAEFAAIIIRGLGLKPEGNAAPFSDVQQSDWYNDVIQTSYAYNLITGFEDGTFRPDDKITREQAMAIIAKAMTITDLKAKLPSKEAGEVLSPFADANKTSEWAKNSAADCLQAGIISGRNSSQLSPKDNITRAEVAAIIQRLLQKSELIN</sequence>
<keyword evidence="3" id="KW-0119">Carbohydrate metabolism</keyword>
<dbReference type="Pfam" id="PF03442">
    <property type="entry name" value="CBM_X2"/>
    <property type="match status" value="10"/>
</dbReference>
<feature type="domain" description="Fibronectin type-III" evidence="7">
    <location>
        <begin position="1299"/>
        <end position="1389"/>
    </location>
</feature>
<feature type="domain" description="SLH" evidence="8">
    <location>
        <begin position="1788"/>
        <end position="1851"/>
    </location>
</feature>
<dbReference type="InterPro" id="IPR051465">
    <property type="entry name" value="Cell_Envelope_Struct_Comp"/>
</dbReference>
<dbReference type="InterPro" id="IPR003961">
    <property type="entry name" value="FN3_dom"/>
</dbReference>
<feature type="chain" id="PRO_5045305001" evidence="6">
    <location>
        <begin position="31"/>
        <end position="1919"/>
    </location>
</feature>
<keyword evidence="4" id="KW-0624">Polysaccharide degradation</keyword>
<feature type="domain" description="SLH" evidence="8">
    <location>
        <begin position="1728"/>
        <end position="1787"/>
    </location>
</feature>
<evidence type="ECO:0000256" key="3">
    <source>
        <dbReference type="ARBA" id="ARBA00023277"/>
    </source>
</evidence>
<protein>
    <submittedName>
        <fullName evidence="9">S-layer homology domain-containing protein</fullName>
    </submittedName>
</protein>
<evidence type="ECO:0000313" key="10">
    <source>
        <dbReference type="Proteomes" id="UP000683429"/>
    </source>
</evidence>
<evidence type="ECO:0000313" key="9">
    <source>
        <dbReference type="EMBL" id="QWU17920.1"/>
    </source>
</evidence>
<evidence type="ECO:0000259" key="7">
    <source>
        <dbReference type="PROSITE" id="PS50853"/>
    </source>
</evidence>
<dbReference type="EMBL" id="CP076607">
    <property type="protein sequence ID" value="QWU17920.1"/>
    <property type="molecule type" value="Genomic_DNA"/>
</dbReference>
<dbReference type="Proteomes" id="UP000683429">
    <property type="component" value="Chromosome"/>
</dbReference>
<evidence type="ECO:0000256" key="5">
    <source>
        <dbReference type="SAM" id="MobiDB-lite"/>
    </source>
</evidence>
<dbReference type="RefSeq" id="WP_216700499.1">
    <property type="nucleotide sequence ID" value="NZ_CP076607.1"/>
</dbReference>
<feature type="domain" description="SLH" evidence="8">
    <location>
        <begin position="1859"/>
        <end position="1919"/>
    </location>
</feature>
<dbReference type="PANTHER" id="PTHR43308">
    <property type="entry name" value="OUTER MEMBRANE PROTEIN ALPHA-RELATED"/>
    <property type="match status" value="1"/>
</dbReference>
<feature type="signal peptide" evidence="6">
    <location>
        <begin position="1"/>
        <end position="30"/>
    </location>
</feature>
<name>A0ABX8HHT7_9BACL</name>
<dbReference type="PROSITE" id="PS51272">
    <property type="entry name" value="SLH"/>
    <property type="match status" value="3"/>
</dbReference>
<dbReference type="Pfam" id="PF00395">
    <property type="entry name" value="SLH"/>
    <property type="match status" value="3"/>
</dbReference>
<gene>
    <name evidence="9" type="ORF">KP014_12760</name>
</gene>
<keyword evidence="10" id="KW-1185">Reference proteome</keyword>
<evidence type="ECO:0000256" key="1">
    <source>
        <dbReference type="ARBA" id="ARBA00022729"/>
    </source>
</evidence>
<dbReference type="InterPro" id="IPR001119">
    <property type="entry name" value="SLH_dom"/>
</dbReference>
<organism evidence="9 10">
    <name type="scientific">Paenibacillus sophorae</name>
    <dbReference type="NCBI Taxonomy" id="1333845"/>
    <lineage>
        <taxon>Bacteria</taxon>
        <taxon>Bacillati</taxon>
        <taxon>Bacillota</taxon>
        <taxon>Bacilli</taxon>
        <taxon>Bacillales</taxon>
        <taxon>Paenibacillaceae</taxon>
        <taxon>Paenibacillus</taxon>
    </lineage>
</organism>
<proteinExistence type="predicted"/>
<evidence type="ECO:0000256" key="4">
    <source>
        <dbReference type="ARBA" id="ARBA00023326"/>
    </source>
</evidence>
<dbReference type="CDD" id="cd00063">
    <property type="entry name" value="FN3"/>
    <property type="match status" value="2"/>
</dbReference>
<feature type="domain" description="Fibronectin type-III" evidence="7">
    <location>
        <begin position="1390"/>
        <end position="1479"/>
    </location>
</feature>
<dbReference type="InterPro" id="IPR005102">
    <property type="entry name" value="Carbo-bd_X2"/>
</dbReference>
<evidence type="ECO:0000256" key="6">
    <source>
        <dbReference type="SAM" id="SignalP"/>
    </source>
</evidence>
<feature type="region of interest" description="Disordered" evidence="5">
    <location>
        <begin position="1478"/>
        <end position="1502"/>
    </location>
</feature>
<dbReference type="PROSITE" id="PS50853">
    <property type="entry name" value="FN3"/>
    <property type="match status" value="2"/>
</dbReference>
<accession>A0ABX8HHT7</accession>
<keyword evidence="2" id="KW-0136">Cellulose degradation</keyword>
<reference evidence="9 10" key="1">
    <citation type="submission" date="2021-06" db="EMBL/GenBank/DDBJ databases">
        <title>Whole genome sequence of Paenibacillus sophorae DSM23020 for comparative genomics.</title>
        <authorList>
            <person name="Kim M.-J."/>
            <person name="Lee G."/>
            <person name="Shin J.-H."/>
        </authorList>
    </citation>
    <scope>NUCLEOTIDE SEQUENCE [LARGE SCALE GENOMIC DNA]</scope>
    <source>
        <strain evidence="9 10">DSM 23020</strain>
    </source>
</reference>
<dbReference type="PANTHER" id="PTHR43308:SF5">
    <property type="entry name" value="S-LAYER PROTEIN _ PEPTIDOGLYCAN ENDO-BETA-N-ACETYLGLUCOSAMINIDASE"/>
    <property type="match status" value="1"/>
</dbReference>
<dbReference type="Pfam" id="PF00041">
    <property type="entry name" value="fn3"/>
    <property type="match status" value="2"/>
</dbReference>
<keyword evidence="1 6" id="KW-0732">Signal</keyword>
<evidence type="ECO:0000256" key="2">
    <source>
        <dbReference type="ARBA" id="ARBA00023001"/>
    </source>
</evidence>
<dbReference type="SMART" id="SM00060">
    <property type="entry name" value="FN3"/>
    <property type="match status" value="2"/>
</dbReference>
<dbReference type="Pfam" id="PF13290">
    <property type="entry name" value="CHB_HEX_C_1"/>
    <property type="match status" value="1"/>
</dbReference>
<evidence type="ECO:0000259" key="8">
    <source>
        <dbReference type="PROSITE" id="PS51272"/>
    </source>
</evidence>